<organism evidence="1 2">
    <name type="scientific">Alligator mississippiensis</name>
    <name type="common">American alligator</name>
    <dbReference type="NCBI Taxonomy" id="8496"/>
    <lineage>
        <taxon>Eukaryota</taxon>
        <taxon>Metazoa</taxon>
        <taxon>Chordata</taxon>
        <taxon>Craniata</taxon>
        <taxon>Vertebrata</taxon>
        <taxon>Euteleostomi</taxon>
        <taxon>Archelosauria</taxon>
        <taxon>Archosauria</taxon>
        <taxon>Crocodylia</taxon>
        <taxon>Alligatoridae</taxon>
        <taxon>Alligatorinae</taxon>
        <taxon>Alligator</taxon>
    </lineage>
</organism>
<comment type="caution">
    <text evidence="1">The sequence shown here is derived from an EMBL/GenBank/DDBJ whole genome shotgun (WGS) entry which is preliminary data.</text>
</comment>
<evidence type="ECO:0000313" key="2">
    <source>
        <dbReference type="Proteomes" id="UP000050525"/>
    </source>
</evidence>
<sequence length="67" mass="7360">MIEASALEEVSKCFADCRAGYEFLDFMALTIQSGLLVPMVHSTGDSYMEKNGHCIILLPLTYWIGGA</sequence>
<dbReference type="Proteomes" id="UP000050525">
    <property type="component" value="Unassembled WGS sequence"/>
</dbReference>
<reference evidence="1 2" key="1">
    <citation type="journal article" date="2012" name="Genome Biol.">
        <title>Sequencing three crocodilian genomes to illuminate the evolution of archosaurs and amniotes.</title>
        <authorList>
            <person name="St John J.A."/>
            <person name="Braun E.L."/>
            <person name="Isberg S.R."/>
            <person name="Miles L.G."/>
            <person name="Chong A.Y."/>
            <person name="Gongora J."/>
            <person name="Dalzell P."/>
            <person name="Moran C."/>
            <person name="Bed'hom B."/>
            <person name="Abzhanov A."/>
            <person name="Burgess S.C."/>
            <person name="Cooksey A.M."/>
            <person name="Castoe T.A."/>
            <person name="Crawford N.G."/>
            <person name="Densmore L.D."/>
            <person name="Drew J.C."/>
            <person name="Edwards S.V."/>
            <person name="Faircloth B.C."/>
            <person name="Fujita M.K."/>
            <person name="Greenwold M.J."/>
            <person name="Hoffmann F.G."/>
            <person name="Howard J.M."/>
            <person name="Iguchi T."/>
            <person name="Janes D.E."/>
            <person name="Khan S.Y."/>
            <person name="Kohno S."/>
            <person name="de Koning A.J."/>
            <person name="Lance S.L."/>
            <person name="McCarthy F.M."/>
            <person name="McCormack J.E."/>
            <person name="Merchant M.E."/>
            <person name="Peterson D.G."/>
            <person name="Pollock D.D."/>
            <person name="Pourmand N."/>
            <person name="Raney B.J."/>
            <person name="Roessler K.A."/>
            <person name="Sanford J.R."/>
            <person name="Sawyer R.H."/>
            <person name="Schmidt C.J."/>
            <person name="Triplett E.W."/>
            <person name="Tuberville T.D."/>
            <person name="Venegas-Anaya M."/>
            <person name="Howard J.T."/>
            <person name="Jarvis E.D."/>
            <person name="Guillette L.J.Jr."/>
            <person name="Glenn T.C."/>
            <person name="Green R.E."/>
            <person name="Ray D.A."/>
        </authorList>
    </citation>
    <scope>NUCLEOTIDE SEQUENCE [LARGE SCALE GENOMIC DNA]</scope>
    <source>
        <strain evidence="1">KSC_2009_1</strain>
    </source>
</reference>
<dbReference type="EMBL" id="AKHW03000257">
    <property type="protein sequence ID" value="KYO48139.1"/>
    <property type="molecule type" value="Genomic_DNA"/>
</dbReference>
<gene>
    <name evidence="1" type="ORF">Y1Q_0001943</name>
</gene>
<evidence type="ECO:0000313" key="1">
    <source>
        <dbReference type="EMBL" id="KYO48139.1"/>
    </source>
</evidence>
<proteinExistence type="predicted"/>
<accession>A0A151PGI6</accession>
<keyword evidence="2" id="KW-1185">Reference proteome</keyword>
<name>A0A151PGI6_ALLMI</name>
<dbReference type="AlphaFoldDB" id="A0A151PGI6"/>
<protein>
    <submittedName>
        <fullName evidence="1">Uncharacterized protein</fullName>
    </submittedName>
</protein>